<dbReference type="RefSeq" id="WP_014985382.1">
    <property type="nucleotide sequence ID" value="NC_018681.1"/>
</dbReference>
<gene>
    <name evidence="4" type="ORF">O3I_022860</name>
</gene>
<feature type="region of interest" description="Disordered" evidence="2">
    <location>
        <begin position="1"/>
        <end position="30"/>
    </location>
</feature>
<dbReference type="eggNOG" id="COG2172">
    <property type="taxonomic scope" value="Bacteria"/>
</dbReference>
<dbReference type="InterPro" id="IPR050267">
    <property type="entry name" value="Anti-sigma-factor_SerPK"/>
</dbReference>
<evidence type="ECO:0000256" key="1">
    <source>
        <dbReference type="ARBA" id="ARBA00022527"/>
    </source>
</evidence>
<dbReference type="PANTHER" id="PTHR35526:SF3">
    <property type="entry name" value="ANTI-SIGMA-F FACTOR RSBW"/>
    <property type="match status" value="1"/>
</dbReference>
<organism evidence="4 5">
    <name type="scientific">Nocardia brasiliensis (strain ATCC 700358 / HUJEG-1)</name>
    <dbReference type="NCBI Taxonomy" id="1133849"/>
    <lineage>
        <taxon>Bacteria</taxon>
        <taxon>Bacillati</taxon>
        <taxon>Actinomycetota</taxon>
        <taxon>Actinomycetes</taxon>
        <taxon>Mycobacteriales</taxon>
        <taxon>Nocardiaceae</taxon>
        <taxon>Nocardia</taxon>
    </lineage>
</organism>
<keyword evidence="4" id="KW-0808">Transferase</keyword>
<dbReference type="AlphaFoldDB" id="K0EYE3"/>
<feature type="compositionally biased region" description="Polar residues" evidence="2">
    <location>
        <begin position="13"/>
        <end position="24"/>
    </location>
</feature>
<dbReference type="CDD" id="cd16936">
    <property type="entry name" value="HATPase_RsbW-like"/>
    <property type="match status" value="1"/>
</dbReference>
<dbReference type="HOGENOM" id="CLU_126533_0_0_11"/>
<dbReference type="KEGG" id="nbr:O3I_022860"/>
<name>K0EYE3_NOCB7</name>
<evidence type="ECO:0000256" key="2">
    <source>
        <dbReference type="SAM" id="MobiDB-lite"/>
    </source>
</evidence>
<feature type="domain" description="Histidine kinase/HSP90-like ATPase" evidence="3">
    <location>
        <begin position="33"/>
        <end position="146"/>
    </location>
</feature>
<protein>
    <submittedName>
        <fullName evidence="4">Multi-sensor signal transduction histidine kinase</fullName>
    </submittedName>
</protein>
<sequence>MTRARHSPCPQDPQYSTGSASTSAPPDPLDLDFRADASQLPVVRNALRDWLNRSAMTADQQMDVVLAVGEACTNAVEHGHRGDGATIRLRALIEGNVLRVTVRDAGCWRPPVDDPASFRGHGIAMMRALMDSVRVCPGDSGTVVEMDVLVRR</sequence>
<reference evidence="4 5" key="1">
    <citation type="journal article" date="2012" name="J. Bacteriol.">
        <title>Complete genome sequence of Nocardia brasiliensis HUJEG-1.</title>
        <authorList>
            <person name="Vera-Cabrera L."/>
            <person name="Ortiz-Lopez R."/>
            <person name="Elizondo-Gonzalez R."/>
            <person name="Perez-Maya A.A."/>
            <person name="Ocampo-Candiani J."/>
        </authorList>
    </citation>
    <scope>NUCLEOTIDE SEQUENCE [LARGE SCALE GENOMIC DNA]</scope>
    <source>
        <strain evidence="5">ATCC 700358</strain>
    </source>
</reference>
<dbReference type="STRING" id="1133849.O3I_022860"/>
<proteinExistence type="predicted"/>
<dbReference type="InterPro" id="IPR003594">
    <property type="entry name" value="HATPase_dom"/>
</dbReference>
<dbReference type="PANTHER" id="PTHR35526">
    <property type="entry name" value="ANTI-SIGMA-F FACTOR RSBW-RELATED"/>
    <property type="match status" value="1"/>
</dbReference>
<accession>K0EYE3</accession>
<dbReference type="Proteomes" id="UP000006304">
    <property type="component" value="Chromosome"/>
</dbReference>
<dbReference type="GO" id="GO:0004674">
    <property type="term" value="F:protein serine/threonine kinase activity"/>
    <property type="evidence" value="ECO:0007669"/>
    <property type="project" value="UniProtKB-KW"/>
</dbReference>
<dbReference type="InterPro" id="IPR036890">
    <property type="entry name" value="HATPase_C_sf"/>
</dbReference>
<evidence type="ECO:0000259" key="3">
    <source>
        <dbReference type="Pfam" id="PF13581"/>
    </source>
</evidence>
<keyword evidence="4" id="KW-0418">Kinase</keyword>
<dbReference type="SUPFAM" id="SSF55874">
    <property type="entry name" value="ATPase domain of HSP90 chaperone/DNA topoisomerase II/histidine kinase"/>
    <property type="match status" value="1"/>
</dbReference>
<keyword evidence="1" id="KW-0723">Serine/threonine-protein kinase</keyword>
<dbReference type="Pfam" id="PF13581">
    <property type="entry name" value="HATPase_c_2"/>
    <property type="match status" value="1"/>
</dbReference>
<dbReference type="Gene3D" id="3.30.565.10">
    <property type="entry name" value="Histidine kinase-like ATPase, C-terminal domain"/>
    <property type="match status" value="1"/>
</dbReference>
<evidence type="ECO:0000313" key="4">
    <source>
        <dbReference type="EMBL" id="AFU02527.1"/>
    </source>
</evidence>
<dbReference type="EMBL" id="CP003876">
    <property type="protein sequence ID" value="AFU02527.1"/>
    <property type="molecule type" value="Genomic_DNA"/>
</dbReference>
<keyword evidence="5" id="KW-1185">Reference proteome</keyword>
<evidence type="ECO:0000313" key="5">
    <source>
        <dbReference type="Proteomes" id="UP000006304"/>
    </source>
</evidence>